<sequence>MSDPLDREQDTTWATVHEQQTPAGRTHRGGTDA</sequence>
<feature type="compositionally biased region" description="Polar residues" evidence="1">
    <location>
        <begin position="11"/>
        <end position="23"/>
    </location>
</feature>
<dbReference type="Proteomes" id="UP001318300">
    <property type="component" value="Unassembled WGS sequence"/>
</dbReference>
<organism evidence="2 3">
    <name type="scientific">Curtobacterium salicis</name>
    <dbReference type="NCBI Taxonomy" id="1779862"/>
    <lineage>
        <taxon>Bacteria</taxon>
        <taxon>Bacillati</taxon>
        <taxon>Actinomycetota</taxon>
        <taxon>Actinomycetes</taxon>
        <taxon>Micrococcales</taxon>
        <taxon>Microbacteriaceae</taxon>
        <taxon>Curtobacterium</taxon>
    </lineage>
</organism>
<gene>
    <name evidence="2" type="ORF">E9228_000630</name>
</gene>
<evidence type="ECO:0000313" key="3">
    <source>
        <dbReference type="Proteomes" id="UP001318300"/>
    </source>
</evidence>
<evidence type="ECO:0000256" key="1">
    <source>
        <dbReference type="SAM" id="MobiDB-lite"/>
    </source>
</evidence>
<name>A0ABX0T6D4_9MICO</name>
<comment type="caution">
    <text evidence="2">The sequence shown here is derived from an EMBL/GenBank/DDBJ whole genome shotgun (WGS) entry which is preliminary data.</text>
</comment>
<accession>A0ABX0T6D4</accession>
<feature type="region of interest" description="Disordered" evidence="1">
    <location>
        <begin position="1"/>
        <end position="33"/>
    </location>
</feature>
<protein>
    <submittedName>
        <fullName evidence="2">Uncharacterized protein</fullName>
    </submittedName>
</protein>
<evidence type="ECO:0000313" key="2">
    <source>
        <dbReference type="EMBL" id="NII40011.1"/>
    </source>
</evidence>
<proteinExistence type="predicted"/>
<reference evidence="2 3" key="1">
    <citation type="submission" date="2020-03" db="EMBL/GenBank/DDBJ databases">
        <title>Above-ground endophytic microbial communities from plants in different locations in the United States.</title>
        <authorList>
            <person name="Frank C."/>
        </authorList>
    </citation>
    <scope>NUCLEOTIDE SEQUENCE [LARGE SCALE GENOMIC DNA]</scope>
    <source>
        <strain evidence="2 3">WW7</strain>
    </source>
</reference>
<dbReference type="EMBL" id="JAAOYO010000001">
    <property type="protein sequence ID" value="NII40011.1"/>
    <property type="molecule type" value="Genomic_DNA"/>
</dbReference>
<feature type="compositionally biased region" description="Basic and acidic residues" evidence="1">
    <location>
        <begin position="1"/>
        <end position="10"/>
    </location>
</feature>
<keyword evidence="3" id="KW-1185">Reference proteome</keyword>